<organism evidence="2 3">
    <name type="scientific">Eumeta variegata</name>
    <name type="common">Bagworm moth</name>
    <name type="synonym">Eumeta japonica</name>
    <dbReference type="NCBI Taxonomy" id="151549"/>
    <lineage>
        <taxon>Eukaryota</taxon>
        <taxon>Metazoa</taxon>
        <taxon>Ecdysozoa</taxon>
        <taxon>Arthropoda</taxon>
        <taxon>Hexapoda</taxon>
        <taxon>Insecta</taxon>
        <taxon>Pterygota</taxon>
        <taxon>Neoptera</taxon>
        <taxon>Endopterygota</taxon>
        <taxon>Lepidoptera</taxon>
        <taxon>Glossata</taxon>
        <taxon>Ditrysia</taxon>
        <taxon>Tineoidea</taxon>
        <taxon>Psychidae</taxon>
        <taxon>Oiketicinae</taxon>
        <taxon>Eumeta</taxon>
    </lineage>
</organism>
<feature type="region of interest" description="Disordered" evidence="1">
    <location>
        <begin position="128"/>
        <end position="147"/>
    </location>
</feature>
<accession>A0A4C1VCQ6</accession>
<proteinExistence type="predicted"/>
<name>A0A4C1VCQ6_EUMVA</name>
<gene>
    <name evidence="2" type="ORF">EVAR_87992_1</name>
</gene>
<sequence>MEHATHLRPSNLFFHYESSSNELNNRFEKTYIEDLSKYSYVHQGVSSVLATKGCPSQPPRLALRHVSERYVKCDTLHQHQFCRFRFAFVSLSLRSEEELTDAFSLFLTSLRFYATSAGDAAHAPLVMQKRRPRRAGAGRNRAPSRDRRISGVASLVVTRADLE</sequence>
<evidence type="ECO:0000313" key="3">
    <source>
        <dbReference type="Proteomes" id="UP000299102"/>
    </source>
</evidence>
<evidence type="ECO:0000256" key="1">
    <source>
        <dbReference type="SAM" id="MobiDB-lite"/>
    </source>
</evidence>
<dbReference type="AlphaFoldDB" id="A0A4C1VCQ6"/>
<dbReference type="EMBL" id="BGZK01000318">
    <property type="protein sequence ID" value="GBP36413.1"/>
    <property type="molecule type" value="Genomic_DNA"/>
</dbReference>
<keyword evidence="3" id="KW-1185">Reference proteome</keyword>
<dbReference type="Proteomes" id="UP000299102">
    <property type="component" value="Unassembled WGS sequence"/>
</dbReference>
<reference evidence="2 3" key="1">
    <citation type="journal article" date="2019" name="Commun. Biol.">
        <title>The bagworm genome reveals a unique fibroin gene that provides high tensile strength.</title>
        <authorList>
            <person name="Kono N."/>
            <person name="Nakamura H."/>
            <person name="Ohtoshi R."/>
            <person name="Tomita M."/>
            <person name="Numata K."/>
            <person name="Arakawa K."/>
        </authorList>
    </citation>
    <scope>NUCLEOTIDE SEQUENCE [LARGE SCALE GENOMIC DNA]</scope>
</reference>
<comment type="caution">
    <text evidence="2">The sequence shown here is derived from an EMBL/GenBank/DDBJ whole genome shotgun (WGS) entry which is preliminary data.</text>
</comment>
<protein>
    <submittedName>
        <fullName evidence="2">Uncharacterized protein</fullName>
    </submittedName>
</protein>
<evidence type="ECO:0000313" key="2">
    <source>
        <dbReference type="EMBL" id="GBP36413.1"/>
    </source>
</evidence>